<dbReference type="PANTHER" id="PTHR33202">
    <property type="entry name" value="ZINC UPTAKE REGULATION PROTEIN"/>
    <property type="match status" value="1"/>
</dbReference>
<feature type="binding site" evidence="12">
    <location>
        <position position="102"/>
    </location>
    <ligand>
        <name>Fe cation</name>
        <dbReference type="ChEBI" id="CHEBI:24875"/>
    </ligand>
</feature>
<keyword evidence="6 11" id="KW-0479">Metal-binding</keyword>
<feature type="binding site" evidence="11">
    <location>
        <position position="127"/>
    </location>
    <ligand>
        <name>Zn(2+)</name>
        <dbReference type="ChEBI" id="CHEBI:29105"/>
    </ligand>
</feature>
<dbReference type="RefSeq" id="WP_310408960.1">
    <property type="nucleotide sequence ID" value="NZ_JAVDYC010000001.1"/>
</dbReference>
<evidence type="ECO:0000256" key="8">
    <source>
        <dbReference type="ARBA" id="ARBA00023015"/>
    </source>
</evidence>
<feature type="binding site" evidence="11">
    <location>
        <position position="90"/>
    </location>
    <ligand>
        <name>Zn(2+)</name>
        <dbReference type="ChEBI" id="CHEBI:29105"/>
    </ligand>
</feature>
<keyword evidence="7 11" id="KW-0862">Zinc</keyword>
<feature type="binding site" evidence="12">
    <location>
        <position position="81"/>
    </location>
    <ligand>
        <name>Fe cation</name>
        <dbReference type="ChEBI" id="CHEBI:24875"/>
    </ligand>
</feature>
<evidence type="ECO:0000256" key="3">
    <source>
        <dbReference type="ARBA" id="ARBA00011738"/>
    </source>
</evidence>
<dbReference type="PANTHER" id="PTHR33202:SF2">
    <property type="entry name" value="FERRIC UPTAKE REGULATION PROTEIN"/>
    <property type="match status" value="1"/>
</dbReference>
<keyword evidence="12" id="KW-0408">Iron</keyword>
<dbReference type="InterPro" id="IPR043135">
    <property type="entry name" value="Fur_C"/>
</dbReference>
<evidence type="ECO:0000313" key="14">
    <source>
        <dbReference type="Proteomes" id="UP001183629"/>
    </source>
</evidence>
<keyword evidence="9" id="KW-0238">DNA-binding</keyword>
<evidence type="ECO:0000256" key="1">
    <source>
        <dbReference type="ARBA" id="ARBA00004496"/>
    </source>
</evidence>
<dbReference type="FunFam" id="1.10.10.10:FF:000459">
    <property type="entry name" value="Ferric uptake regulation protein"/>
    <property type="match status" value="1"/>
</dbReference>
<sequence>MTDGDRPRRRTRHRAAIDALLRETTEFLSAQRIHAGLRDRGIHIGLTTVYRAMQAMAEEGAVDATRTPAGELVYRHCSPRHHHHLMCRSCARVIEVEGPAIERWTTAVAERHGFRDLNHNVEIFGTCPSCAASPPPASPPAG</sequence>
<dbReference type="GO" id="GO:0008270">
    <property type="term" value="F:zinc ion binding"/>
    <property type="evidence" value="ECO:0007669"/>
    <property type="project" value="TreeGrafter"/>
</dbReference>
<comment type="cofactor">
    <cofactor evidence="12">
        <name>Mn(2+)</name>
        <dbReference type="ChEBI" id="CHEBI:29035"/>
    </cofactor>
    <cofactor evidence="12">
        <name>Fe(2+)</name>
        <dbReference type="ChEBI" id="CHEBI:29033"/>
    </cofactor>
    <text evidence="12">Binds 1 Mn(2+) or Fe(2+) ion per subunit.</text>
</comment>
<dbReference type="Gene3D" id="3.30.1490.190">
    <property type="match status" value="1"/>
</dbReference>
<keyword evidence="4" id="KW-0963">Cytoplasm</keyword>
<evidence type="ECO:0000256" key="2">
    <source>
        <dbReference type="ARBA" id="ARBA00007957"/>
    </source>
</evidence>
<evidence type="ECO:0000256" key="9">
    <source>
        <dbReference type="ARBA" id="ARBA00023125"/>
    </source>
</evidence>
<comment type="caution">
    <text evidence="13">The sequence shown here is derived from an EMBL/GenBank/DDBJ whole genome shotgun (WGS) entry which is preliminary data.</text>
</comment>
<dbReference type="GO" id="GO:0003700">
    <property type="term" value="F:DNA-binding transcription factor activity"/>
    <property type="evidence" value="ECO:0007669"/>
    <property type="project" value="InterPro"/>
</dbReference>
<dbReference type="SUPFAM" id="SSF46785">
    <property type="entry name" value="Winged helix' DNA-binding domain"/>
    <property type="match status" value="1"/>
</dbReference>
<evidence type="ECO:0000256" key="12">
    <source>
        <dbReference type="PIRSR" id="PIRSR602481-2"/>
    </source>
</evidence>
<dbReference type="GO" id="GO:0000976">
    <property type="term" value="F:transcription cis-regulatory region binding"/>
    <property type="evidence" value="ECO:0007669"/>
    <property type="project" value="TreeGrafter"/>
</dbReference>
<comment type="cofactor">
    <cofactor evidence="11">
        <name>Zn(2+)</name>
        <dbReference type="ChEBI" id="CHEBI:29105"/>
    </cofactor>
    <text evidence="11">Binds 1 zinc ion per subunit.</text>
</comment>
<organism evidence="13 14">
    <name type="scientific">Catenuloplanes niger</name>
    <dbReference type="NCBI Taxonomy" id="587534"/>
    <lineage>
        <taxon>Bacteria</taxon>
        <taxon>Bacillati</taxon>
        <taxon>Actinomycetota</taxon>
        <taxon>Actinomycetes</taxon>
        <taxon>Micromonosporales</taxon>
        <taxon>Micromonosporaceae</taxon>
        <taxon>Catenuloplanes</taxon>
    </lineage>
</organism>
<reference evidence="13 14" key="1">
    <citation type="submission" date="2023-07" db="EMBL/GenBank/DDBJ databases">
        <title>Sequencing the genomes of 1000 actinobacteria strains.</title>
        <authorList>
            <person name="Klenk H.-P."/>
        </authorList>
    </citation>
    <scope>NUCLEOTIDE SEQUENCE [LARGE SCALE GENOMIC DNA]</scope>
    <source>
        <strain evidence="13 14">DSM 44711</strain>
    </source>
</reference>
<evidence type="ECO:0000313" key="13">
    <source>
        <dbReference type="EMBL" id="MDR7320454.1"/>
    </source>
</evidence>
<dbReference type="EMBL" id="JAVDYC010000001">
    <property type="protein sequence ID" value="MDR7320454.1"/>
    <property type="molecule type" value="Genomic_DNA"/>
</dbReference>
<keyword evidence="14" id="KW-1185">Reference proteome</keyword>
<keyword evidence="8" id="KW-0805">Transcription regulation</keyword>
<comment type="subunit">
    <text evidence="3">Homodimer.</text>
</comment>
<comment type="similarity">
    <text evidence="2">Belongs to the Fur family.</text>
</comment>
<feature type="binding site" evidence="11">
    <location>
        <position position="87"/>
    </location>
    <ligand>
        <name>Zn(2+)</name>
        <dbReference type="ChEBI" id="CHEBI:29105"/>
    </ligand>
</feature>
<proteinExistence type="inferred from homology"/>
<evidence type="ECO:0000256" key="11">
    <source>
        <dbReference type="PIRSR" id="PIRSR602481-1"/>
    </source>
</evidence>
<dbReference type="AlphaFoldDB" id="A0AAE3ZKQ8"/>
<dbReference type="InterPro" id="IPR002481">
    <property type="entry name" value="FUR"/>
</dbReference>
<accession>A0AAE3ZKQ8</accession>
<dbReference type="InterPro" id="IPR036390">
    <property type="entry name" value="WH_DNA-bd_sf"/>
</dbReference>
<keyword evidence="5" id="KW-0678">Repressor</keyword>
<dbReference type="GO" id="GO:1900376">
    <property type="term" value="P:regulation of secondary metabolite biosynthetic process"/>
    <property type="evidence" value="ECO:0007669"/>
    <property type="project" value="TreeGrafter"/>
</dbReference>
<dbReference type="Gene3D" id="1.10.10.10">
    <property type="entry name" value="Winged helix-like DNA-binding domain superfamily/Winged helix DNA-binding domain"/>
    <property type="match status" value="1"/>
</dbReference>
<evidence type="ECO:0000256" key="7">
    <source>
        <dbReference type="ARBA" id="ARBA00022833"/>
    </source>
</evidence>
<protein>
    <submittedName>
        <fullName evidence="13">Fur family ferric uptake transcriptional regulator</fullName>
    </submittedName>
</protein>
<evidence type="ECO:0000256" key="5">
    <source>
        <dbReference type="ARBA" id="ARBA00022491"/>
    </source>
</evidence>
<dbReference type="Proteomes" id="UP001183629">
    <property type="component" value="Unassembled WGS sequence"/>
</dbReference>
<dbReference type="Pfam" id="PF01475">
    <property type="entry name" value="FUR"/>
    <property type="match status" value="1"/>
</dbReference>
<dbReference type="CDD" id="cd07153">
    <property type="entry name" value="Fur_like"/>
    <property type="match status" value="1"/>
</dbReference>
<keyword evidence="10" id="KW-0804">Transcription</keyword>
<feature type="binding site" evidence="11">
    <location>
        <position position="130"/>
    </location>
    <ligand>
        <name>Zn(2+)</name>
        <dbReference type="ChEBI" id="CHEBI:29105"/>
    </ligand>
</feature>
<evidence type="ECO:0000256" key="10">
    <source>
        <dbReference type="ARBA" id="ARBA00023163"/>
    </source>
</evidence>
<dbReference type="GO" id="GO:0005829">
    <property type="term" value="C:cytosol"/>
    <property type="evidence" value="ECO:0007669"/>
    <property type="project" value="TreeGrafter"/>
</dbReference>
<name>A0AAE3ZKQ8_9ACTN</name>
<dbReference type="GO" id="GO:0045892">
    <property type="term" value="P:negative regulation of DNA-templated transcription"/>
    <property type="evidence" value="ECO:0007669"/>
    <property type="project" value="TreeGrafter"/>
</dbReference>
<evidence type="ECO:0000256" key="4">
    <source>
        <dbReference type="ARBA" id="ARBA00022490"/>
    </source>
</evidence>
<dbReference type="InterPro" id="IPR036388">
    <property type="entry name" value="WH-like_DNA-bd_sf"/>
</dbReference>
<comment type="subcellular location">
    <subcellularLocation>
        <location evidence="1">Cytoplasm</location>
    </subcellularLocation>
</comment>
<gene>
    <name evidence="13" type="ORF">J2S44_000704</name>
</gene>
<feature type="binding site" evidence="12">
    <location>
        <position position="119"/>
    </location>
    <ligand>
        <name>Fe cation</name>
        <dbReference type="ChEBI" id="CHEBI:24875"/>
    </ligand>
</feature>
<evidence type="ECO:0000256" key="6">
    <source>
        <dbReference type="ARBA" id="ARBA00022723"/>
    </source>
</evidence>